<evidence type="ECO:0000313" key="2">
    <source>
        <dbReference type="Proteomes" id="UP001431181"/>
    </source>
</evidence>
<proteinExistence type="predicted"/>
<name>A0ABT3KLR4_9GAMM</name>
<dbReference type="Proteomes" id="UP001431181">
    <property type="component" value="Unassembled WGS sequence"/>
</dbReference>
<evidence type="ECO:0000313" key="1">
    <source>
        <dbReference type="EMBL" id="MCW4631497.1"/>
    </source>
</evidence>
<dbReference type="EMBL" id="JAPEUL010000012">
    <property type="protein sequence ID" value="MCW4631497.1"/>
    <property type="molecule type" value="Genomic_DNA"/>
</dbReference>
<dbReference type="RefSeq" id="WP_265220826.1">
    <property type="nucleotide sequence ID" value="NZ_JAPEUL010000012.1"/>
</dbReference>
<sequence length="117" mass="13562">MSISMTTNNTSENTLDMGFSALRESYKTGIATPTSVMADIRQRAADYKDHNIWIHLLTESEQAVWLDALKDKDMDTHPLWGFPLPLKTILIWRVFPLLRVVKSLLTRQKNHLKWYSS</sequence>
<gene>
    <name evidence="1" type="ORF">ONZ52_22345</name>
</gene>
<comment type="caution">
    <text evidence="1">The sequence shown here is derived from an EMBL/GenBank/DDBJ whole genome shotgun (WGS) entry which is preliminary data.</text>
</comment>
<organism evidence="1 2">
    <name type="scientific">Marinomonas rhodophyticola</name>
    <dbReference type="NCBI Taxonomy" id="2992803"/>
    <lineage>
        <taxon>Bacteria</taxon>
        <taxon>Pseudomonadati</taxon>
        <taxon>Pseudomonadota</taxon>
        <taxon>Gammaproteobacteria</taxon>
        <taxon>Oceanospirillales</taxon>
        <taxon>Oceanospirillaceae</taxon>
        <taxon>Marinomonas</taxon>
    </lineage>
</organism>
<reference evidence="1" key="1">
    <citation type="submission" date="2022-11" db="EMBL/GenBank/DDBJ databases">
        <title>Marinomonas sp. nov., isolated from marine algae.</title>
        <authorList>
            <person name="Choi D.G."/>
            <person name="Kim J.M."/>
            <person name="Lee J.K."/>
            <person name="Baek J.H."/>
            <person name="Jeon C.O."/>
        </authorList>
    </citation>
    <scope>NUCLEOTIDE SEQUENCE</scope>
    <source>
        <strain evidence="1">KJ51-3</strain>
    </source>
</reference>
<protein>
    <submittedName>
        <fullName evidence="1">Uncharacterized protein</fullName>
    </submittedName>
</protein>
<accession>A0ABT3KLR4</accession>
<keyword evidence="2" id="KW-1185">Reference proteome</keyword>